<evidence type="ECO:0000313" key="2">
    <source>
        <dbReference type="Proteomes" id="UP000320055"/>
    </source>
</evidence>
<proteinExistence type="predicted"/>
<dbReference type="OrthoDB" id="527512at2"/>
<evidence type="ECO:0000313" key="1">
    <source>
        <dbReference type="EMBL" id="VEP14509.1"/>
    </source>
</evidence>
<reference evidence="1 2" key="1">
    <citation type="submission" date="2019-01" db="EMBL/GenBank/DDBJ databases">
        <authorList>
            <person name="Brito A."/>
        </authorList>
    </citation>
    <scope>NUCLEOTIDE SEQUENCE [LARGE SCALE GENOMIC DNA]</scope>
    <source>
        <strain evidence="1">1</strain>
    </source>
</reference>
<organism evidence="1 2">
    <name type="scientific">Hyella patelloides LEGE 07179</name>
    <dbReference type="NCBI Taxonomy" id="945734"/>
    <lineage>
        <taxon>Bacteria</taxon>
        <taxon>Bacillati</taxon>
        <taxon>Cyanobacteriota</taxon>
        <taxon>Cyanophyceae</taxon>
        <taxon>Pleurocapsales</taxon>
        <taxon>Hyellaceae</taxon>
        <taxon>Hyella</taxon>
    </lineage>
</organism>
<sequence length="303" mass="35263">MKWHKNEKGRLCLRFNGLSKHTFPIYCDRRQLHWFQRFLEDQQIKKEGKNSYSSGLFTLRSAQLAWKEDKKKNQGEPWNANRLVLFCTVDTRFWSTEGTQLAREEKKDKLLKTIISMKEKGELTTNQQAFVQKKHATLAKLHHPFPRPSRKLYRGKDNIILGVAMGLEKPATVAIVDGDEEKVIMLRNIKQLLGKDYRLLNRQRQQKQTLSHFRHKAQKLSADNQKGESNLGEYVDRLIAKAIVELAKQSQVSAIAVPQIEDITEIVQSEIKAKAEVKIPGCEKGQKEYAKQYRINIHHWSYV</sequence>
<dbReference type="InterPro" id="IPR049868">
    <property type="entry name" value="V_Cas12k"/>
</dbReference>
<dbReference type="AlphaFoldDB" id="A0A563VSY9"/>
<keyword evidence="2" id="KW-1185">Reference proteome</keyword>
<name>A0A563VSY9_9CYAN</name>
<accession>A0A563VSY9</accession>
<dbReference type="NCBIfam" id="NF038191">
    <property type="entry name" value="V_Cas12k"/>
    <property type="match status" value="1"/>
</dbReference>
<protein>
    <submittedName>
        <fullName evidence="1">Uncharacterized protein</fullName>
    </submittedName>
</protein>
<dbReference type="EMBL" id="CAACVJ010000190">
    <property type="protein sequence ID" value="VEP14509.1"/>
    <property type="molecule type" value="Genomic_DNA"/>
</dbReference>
<dbReference type="SMR" id="A0A563VSY9"/>
<gene>
    <name evidence="1" type="ORF">H1P_270002</name>
</gene>
<dbReference type="Proteomes" id="UP000320055">
    <property type="component" value="Unassembled WGS sequence"/>
</dbReference>